<organism evidence="2 3">
    <name type="scientific">Mycolicibacterium mageritense</name>
    <name type="common">Mycobacterium mageritense</name>
    <dbReference type="NCBI Taxonomy" id="53462"/>
    <lineage>
        <taxon>Bacteria</taxon>
        <taxon>Bacillati</taxon>
        <taxon>Actinomycetota</taxon>
        <taxon>Actinomycetes</taxon>
        <taxon>Mycobacteriales</taxon>
        <taxon>Mycobacteriaceae</taxon>
        <taxon>Mycolicibacterium</taxon>
    </lineage>
</organism>
<feature type="domain" description="Metallo-beta-lactamase" evidence="1">
    <location>
        <begin position="51"/>
        <end position="237"/>
    </location>
</feature>
<gene>
    <name evidence="2" type="ORF">hbim_00586</name>
</gene>
<dbReference type="Proteomes" id="UP001241092">
    <property type="component" value="Chromosome"/>
</dbReference>
<sequence length="332" mass="36427">MVCWPLPVIPEMAERQEGFFAPNLSPKGLVLEPCELADGVYGLMANKLPKDNNGLVVGEKAALVIDSGITPSMGHHIQEVAAGITDRPIRYLANTTYHGDHTFGNVAFGEDVTVVSSRLNKAAMDNLEEEKFFRSDSMYGDDALDAVTSWRKPDVTFDRFLEIDLGGRVVQLWHFGPGNGSGDTIVYVPDSRTAWVGNSLRHPGIPPMLLAGDPVGYIRTLHALQTTLHLEHLVPGHGPLTGAVASINWMLNYLHKTTSRVAELRDKGFDVTAIMDEVPLPEPLRLSSVVEDVDAAEDDRFSKLMLSLHRLNVLSTFRWLNATAPRLGIVAN</sequence>
<dbReference type="SMART" id="SM00849">
    <property type="entry name" value="Lactamase_B"/>
    <property type="match status" value="1"/>
</dbReference>
<dbReference type="InterPro" id="IPR001279">
    <property type="entry name" value="Metallo-B-lactamas"/>
</dbReference>
<accession>A0AAI8TPW7</accession>
<dbReference type="PANTHER" id="PTHR42951:SF4">
    <property type="entry name" value="ACYL-COENZYME A THIOESTERASE MBLAC2"/>
    <property type="match status" value="1"/>
</dbReference>
<dbReference type="SUPFAM" id="SSF56281">
    <property type="entry name" value="Metallo-hydrolase/oxidoreductase"/>
    <property type="match status" value="1"/>
</dbReference>
<dbReference type="Pfam" id="PF00753">
    <property type="entry name" value="Lactamase_B"/>
    <property type="match status" value="1"/>
</dbReference>
<dbReference type="Gene3D" id="3.60.15.10">
    <property type="entry name" value="Ribonuclease Z/Hydroxyacylglutathione hydrolase-like"/>
    <property type="match status" value="1"/>
</dbReference>
<name>A0AAI8TPW7_MYCME</name>
<proteinExistence type="predicted"/>
<dbReference type="InterPro" id="IPR050855">
    <property type="entry name" value="NDM-1-like"/>
</dbReference>
<dbReference type="PANTHER" id="PTHR42951">
    <property type="entry name" value="METALLO-BETA-LACTAMASE DOMAIN-CONTAINING"/>
    <property type="match status" value="1"/>
</dbReference>
<dbReference type="InterPro" id="IPR036866">
    <property type="entry name" value="RibonucZ/Hydroxyglut_hydro"/>
</dbReference>
<reference evidence="2" key="1">
    <citation type="submission" date="2023-03" db="EMBL/GenBank/DDBJ databases">
        <title>Draft genome sequence of a Mycolicibacterium mageritense strain H4_3_1 isolated from a hybrid biological-inorganic system reactor.</title>
        <authorList>
            <person name="Feng X."/>
            <person name="Kazama D."/>
            <person name="Sato K."/>
            <person name="Kobayashi H."/>
        </authorList>
    </citation>
    <scope>NUCLEOTIDE SEQUENCE</scope>
    <source>
        <strain evidence="2">H4_3_1</strain>
    </source>
</reference>
<protein>
    <recommendedName>
        <fullName evidence="1">Metallo-beta-lactamase domain-containing protein</fullName>
    </recommendedName>
</protein>
<evidence type="ECO:0000259" key="1">
    <source>
        <dbReference type="SMART" id="SM00849"/>
    </source>
</evidence>
<dbReference type="AlphaFoldDB" id="A0AAI8TPW7"/>
<evidence type="ECO:0000313" key="2">
    <source>
        <dbReference type="EMBL" id="BDY26671.1"/>
    </source>
</evidence>
<dbReference type="EMBL" id="AP027452">
    <property type="protein sequence ID" value="BDY26671.1"/>
    <property type="molecule type" value="Genomic_DNA"/>
</dbReference>
<dbReference type="CDD" id="cd16282">
    <property type="entry name" value="metallo-hydrolase-like_MBL-fold"/>
    <property type="match status" value="1"/>
</dbReference>
<evidence type="ECO:0000313" key="3">
    <source>
        <dbReference type="Proteomes" id="UP001241092"/>
    </source>
</evidence>